<dbReference type="GO" id="GO:0004156">
    <property type="term" value="F:dihydropteroate synthase activity"/>
    <property type="evidence" value="ECO:0007669"/>
    <property type="project" value="UniProtKB-EC"/>
</dbReference>
<evidence type="ECO:0000256" key="7">
    <source>
        <dbReference type="ARBA" id="ARBA00022679"/>
    </source>
</evidence>
<dbReference type="PROSITE" id="PS50972">
    <property type="entry name" value="PTERIN_BINDING"/>
    <property type="match status" value="1"/>
</dbReference>
<sequence>MGTPSSKAGFLDSSAAPHRTRIMGILNLTPDSFSDGGKLADRETLLDHAEKMLAAGVDILDIGGESTRPMAPPVAVDEELRRVIPAIEAIRKLAPSITISIDTTKAAVARQALAAGADIINDISALRFDPAMAELAAGGDWPVIIMHMQGTPRDMQLNPHYDDVVGEIKQFLARRIEELSQQGVQRERLIIDPGLGFGKTLEHNLAILRNLAQFRTLGRPLLIGHSRKSFLTKLLGELAMEERDLPSAVVAALCALNGADIIRTHNVEATRQALRLAQVWQ</sequence>
<dbReference type="Proteomes" id="UP000885986">
    <property type="component" value="Unassembled WGS sequence"/>
</dbReference>
<evidence type="ECO:0000256" key="11">
    <source>
        <dbReference type="ARBA" id="ARBA00030193"/>
    </source>
</evidence>
<dbReference type="EMBL" id="DSDS01000143">
    <property type="protein sequence ID" value="HET98313.1"/>
    <property type="molecule type" value="Genomic_DNA"/>
</dbReference>
<dbReference type="GO" id="GO:0046654">
    <property type="term" value="P:tetrahydrofolate biosynthetic process"/>
    <property type="evidence" value="ECO:0007669"/>
    <property type="project" value="UniProtKB-UniPathway"/>
</dbReference>
<evidence type="ECO:0000256" key="8">
    <source>
        <dbReference type="ARBA" id="ARBA00022723"/>
    </source>
</evidence>
<evidence type="ECO:0000256" key="3">
    <source>
        <dbReference type="ARBA" id="ARBA00004763"/>
    </source>
</evidence>
<keyword evidence="7 12" id="KW-0808">Transferase</keyword>
<dbReference type="PROSITE" id="PS00793">
    <property type="entry name" value="DHPS_2"/>
    <property type="match status" value="1"/>
</dbReference>
<dbReference type="InterPro" id="IPR006390">
    <property type="entry name" value="DHP_synth_dom"/>
</dbReference>
<dbReference type="CDD" id="cd00739">
    <property type="entry name" value="DHPS"/>
    <property type="match status" value="1"/>
</dbReference>
<evidence type="ECO:0000256" key="12">
    <source>
        <dbReference type="RuleBase" id="RU361205"/>
    </source>
</evidence>
<dbReference type="GO" id="GO:0046872">
    <property type="term" value="F:metal ion binding"/>
    <property type="evidence" value="ECO:0007669"/>
    <property type="project" value="UniProtKB-KW"/>
</dbReference>
<dbReference type="EC" id="2.5.1.15" evidence="5 12"/>
<feature type="domain" description="Pterin-binding" evidence="13">
    <location>
        <begin position="20"/>
        <end position="275"/>
    </location>
</feature>
<evidence type="ECO:0000256" key="9">
    <source>
        <dbReference type="ARBA" id="ARBA00022842"/>
    </source>
</evidence>
<dbReference type="InterPro" id="IPR045031">
    <property type="entry name" value="DHP_synth-like"/>
</dbReference>
<dbReference type="GO" id="GO:0005829">
    <property type="term" value="C:cytosol"/>
    <property type="evidence" value="ECO:0007669"/>
    <property type="project" value="TreeGrafter"/>
</dbReference>
<dbReference type="Gene3D" id="3.20.20.20">
    <property type="entry name" value="Dihydropteroate synthase-like"/>
    <property type="match status" value="1"/>
</dbReference>
<gene>
    <name evidence="14" type="primary">folP</name>
    <name evidence="14" type="ORF">ENN98_06430</name>
</gene>
<evidence type="ECO:0000256" key="2">
    <source>
        <dbReference type="ARBA" id="ARBA00001946"/>
    </source>
</evidence>
<name>A0A7C2XPZ6_9BACT</name>
<evidence type="ECO:0000259" key="13">
    <source>
        <dbReference type="PROSITE" id="PS50972"/>
    </source>
</evidence>
<comment type="pathway">
    <text evidence="3 12">Cofactor biosynthesis; tetrahydrofolate biosynthesis; 7,8-dihydrofolate from 2-amino-4-hydroxy-6-hydroxymethyl-7,8-dihydropteridine diphosphate and 4-aminobenzoate: step 1/2.</text>
</comment>
<evidence type="ECO:0000256" key="5">
    <source>
        <dbReference type="ARBA" id="ARBA00012458"/>
    </source>
</evidence>
<comment type="cofactor">
    <cofactor evidence="2 12">
        <name>Mg(2+)</name>
        <dbReference type="ChEBI" id="CHEBI:18420"/>
    </cofactor>
</comment>
<protein>
    <recommendedName>
        <fullName evidence="6 12">Dihydropteroate synthase</fullName>
        <shortName evidence="12">DHPS</shortName>
        <ecNumber evidence="5 12">2.5.1.15</ecNumber>
    </recommendedName>
    <alternativeName>
        <fullName evidence="11 12">Dihydropteroate pyrophosphorylase</fullName>
    </alternativeName>
</protein>
<evidence type="ECO:0000256" key="1">
    <source>
        <dbReference type="ARBA" id="ARBA00000012"/>
    </source>
</evidence>
<dbReference type="PROSITE" id="PS00792">
    <property type="entry name" value="DHPS_1"/>
    <property type="match status" value="1"/>
</dbReference>
<dbReference type="Pfam" id="PF00809">
    <property type="entry name" value="Pterin_bind"/>
    <property type="match status" value="1"/>
</dbReference>
<dbReference type="PANTHER" id="PTHR20941">
    <property type="entry name" value="FOLATE SYNTHESIS PROTEINS"/>
    <property type="match status" value="1"/>
</dbReference>
<dbReference type="AlphaFoldDB" id="A0A7C2XPZ6"/>
<dbReference type="FunFam" id="3.20.20.20:FF:000006">
    <property type="entry name" value="Dihydropteroate synthase"/>
    <property type="match status" value="1"/>
</dbReference>
<comment type="similarity">
    <text evidence="4 12">Belongs to the DHPS family.</text>
</comment>
<comment type="caution">
    <text evidence="14">The sequence shown here is derived from an EMBL/GenBank/DDBJ whole genome shotgun (WGS) entry which is preliminary data.</text>
</comment>
<evidence type="ECO:0000256" key="4">
    <source>
        <dbReference type="ARBA" id="ARBA00009503"/>
    </source>
</evidence>
<dbReference type="InterPro" id="IPR011005">
    <property type="entry name" value="Dihydropteroate_synth-like_sf"/>
</dbReference>
<keyword evidence="8 12" id="KW-0479">Metal-binding</keyword>
<reference evidence="14" key="1">
    <citation type="journal article" date="2020" name="mSystems">
        <title>Genome- and Community-Level Interaction Insights into Carbon Utilization and Element Cycling Functions of Hydrothermarchaeota in Hydrothermal Sediment.</title>
        <authorList>
            <person name="Zhou Z."/>
            <person name="Liu Y."/>
            <person name="Xu W."/>
            <person name="Pan J."/>
            <person name="Luo Z.H."/>
            <person name="Li M."/>
        </authorList>
    </citation>
    <scope>NUCLEOTIDE SEQUENCE [LARGE SCALE GENOMIC DNA]</scope>
    <source>
        <strain evidence="14">SpSt-1224</strain>
    </source>
</reference>
<evidence type="ECO:0000313" key="14">
    <source>
        <dbReference type="EMBL" id="HET98313.1"/>
    </source>
</evidence>
<dbReference type="SUPFAM" id="SSF51717">
    <property type="entry name" value="Dihydropteroate synthetase-like"/>
    <property type="match status" value="1"/>
</dbReference>
<dbReference type="PANTHER" id="PTHR20941:SF1">
    <property type="entry name" value="FOLIC ACID SYNTHESIS PROTEIN FOL1"/>
    <property type="match status" value="1"/>
</dbReference>
<dbReference type="NCBIfam" id="TIGR01496">
    <property type="entry name" value="DHPS"/>
    <property type="match status" value="1"/>
</dbReference>
<accession>A0A7C2XPZ6</accession>
<dbReference type="UniPathway" id="UPA00077">
    <property type="reaction ID" value="UER00156"/>
</dbReference>
<keyword evidence="9 12" id="KW-0460">Magnesium</keyword>
<dbReference type="InterPro" id="IPR000489">
    <property type="entry name" value="Pterin-binding_dom"/>
</dbReference>
<evidence type="ECO:0000256" key="10">
    <source>
        <dbReference type="ARBA" id="ARBA00022909"/>
    </source>
</evidence>
<organism evidence="14">
    <name type="scientific">Desulfurivibrio alkaliphilus</name>
    <dbReference type="NCBI Taxonomy" id="427923"/>
    <lineage>
        <taxon>Bacteria</taxon>
        <taxon>Pseudomonadati</taxon>
        <taxon>Thermodesulfobacteriota</taxon>
        <taxon>Desulfobulbia</taxon>
        <taxon>Desulfobulbales</taxon>
        <taxon>Desulfobulbaceae</taxon>
        <taxon>Desulfurivibrio</taxon>
    </lineage>
</organism>
<evidence type="ECO:0000256" key="6">
    <source>
        <dbReference type="ARBA" id="ARBA00016919"/>
    </source>
</evidence>
<proteinExistence type="inferred from homology"/>
<keyword evidence="10 12" id="KW-0289">Folate biosynthesis</keyword>
<comment type="function">
    <text evidence="12">Catalyzes the condensation of para-aminobenzoate (pABA) with 6-hydroxymethyl-7,8-dihydropterin diphosphate (DHPt-PP) to form 7,8-dihydropteroate (H2Pte), the immediate precursor of folate derivatives.</text>
</comment>
<dbReference type="GO" id="GO:0046656">
    <property type="term" value="P:folic acid biosynthetic process"/>
    <property type="evidence" value="ECO:0007669"/>
    <property type="project" value="UniProtKB-KW"/>
</dbReference>
<comment type="catalytic activity">
    <reaction evidence="1">
        <text>(7,8-dihydropterin-6-yl)methyl diphosphate + 4-aminobenzoate = 7,8-dihydropteroate + diphosphate</text>
        <dbReference type="Rhea" id="RHEA:19949"/>
        <dbReference type="ChEBI" id="CHEBI:17836"/>
        <dbReference type="ChEBI" id="CHEBI:17839"/>
        <dbReference type="ChEBI" id="CHEBI:33019"/>
        <dbReference type="ChEBI" id="CHEBI:72950"/>
        <dbReference type="EC" id="2.5.1.15"/>
    </reaction>
</comment>